<evidence type="ECO:0000256" key="1">
    <source>
        <dbReference type="SAM" id="MobiDB-lite"/>
    </source>
</evidence>
<protein>
    <submittedName>
        <fullName evidence="2">Uncharacterized protein</fullName>
    </submittedName>
</protein>
<comment type="caution">
    <text evidence="2">The sequence shown here is derived from an EMBL/GenBank/DDBJ whole genome shotgun (WGS) entry which is preliminary data.</text>
</comment>
<reference evidence="2" key="1">
    <citation type="submission" date="2022-07" db="EMBL/GenBank/DDBJ databases">
        <title>Genome analysis of Parmales, a sister group of diatoms, reveals the evolutionary specialization of diatoms from phago-mixotrophs to photoautotrophs.</title>
        <authorList>
            <person name="Ban H."/>
            <person name="Sato S."/>
            <person name="Yoshikawa S."/>
            <person name="Kazumasa Y."/>
            <person name="Nakamura Y."/>
            <person name="Ichinomiya M."/>
            <person name="Saitoh K."/>
            <person name="Sato N."/>
            <person name="Blanc-Mathieu R."/>
            <person name="Endo H."/>
            <person name="Kuwata A."/>
            <person name="Ogata H."/>
        </authorList>
    </citation>
    <scope>NUCLEOTIDE SEQUENCE</scope>
</reference>
<sequence length="234" mass="25553">MSESDSVEVPPEKINDAGNHSDMDESVEMEQQEPDGQGKDVGVGGSNGEGSGETRGEQEKTKTVGDDLGGANREGSSEVGGEEVKGEEARSSGSSNGRGRGEYDRPKPNFDFGPTGHNYVRLQNDQSELTEEKIDSINALLAERLQAKLSRDFHTADGIQARLEEEHGVIVNNDNKEWHVKKSCMAPLDNLHPDLETFFERPAVKGTWFADGYTATRQSVLPRGARPGEIYNPH</sequence>
<feature type="region of interest" description="Disordered" evidence="1">
    <location>
        <begin position="1"/>
        <end position="116"/>
    </location>
</feature>
<dbReference type="EMBL" id="BRXZ01002742">
    <property type="protein sequence ID" value="GMH69249.1"/>
    <property type="molecule type" value="Genomic_DNA"/>
</dbReference>
<dbReference type="Gene3D" id="1.20.120.1910">
    <property type="entry name" value="Cysteine-tRNA ligase, C-terminal anti-codon recognition domain"/>
    <property type="match status" value="1"/>
</dbReference>
<evidence type="ECO:0000313" key="3">
    <source>
        <dbReference type="Proteomes" id="UP001165082"/>
    </source>
</evidence>
<feature type="non-terminal residue" evidence="2">
    <location>
        <position position="1"/>
    </location>
</feature>
<proteinExistence type="predicted"/>
<name>A0A9W7AJ30_9STRA</name>
<accession>A0A9W7AJ30</accession>
<gene>
    <name evidence="2" type="ORF">TrRE_jg13127</name>
</gene>
<organism evidence="2 3">
    <name type="scientific">Triparma retinervis</name>
    <dbReference type="NCBI Taxonomy" id="2557542"/>
    <lineage>
        <taxon>Eukaryota</taxon>
        <taxon>Sar</taxon>
        <taxon>Stramenopiles</taxon>
        <taxon>Ochrophyta</taxon>
        <taxon>Bolidophyceae</taxon>
        <taxon>Parmales</taxon>
        <taxon>Triparmaceae</taxon>
        <taxon>Triparma</taxon>
    </lineage>
</organism>
<feature type="compositionally biased region" description="Gly residues" evidence="1">
    <location>
        <begin position="39"/>
        <end position="51"/>
    </location>
</feature>
<keyword evidence="3" id="KW-1185">Reference proteome</keyword>
<feature type="compositionally biased region" description="Basic and acidic residues" evidence="1">
    <location>
        <begin position="10"/>
        <end position="23"/>
    </location>
</feature>
<feature type="compositionally biased region" description="Basic and acidic residues" evidence="1">
    <location>
        <begin position="52"/>
        <end position="65"/>
    </location>
</feature>
<dbReference type="Proteomes" id="UP001165082">
    <property type="component" value="Unassembled WGS sequence"/>
</dbReference>
<feature type="compositionally biased region" description="Basic and acidic residues" evidence="1">
    <location>
        <begin position="99"/>
        <end position="108"/>
    </location>
</feature>
<feature type="compositionally biased region" description="Acidic residues" evidence="1">
    <location>
        <begin position="24"/>
        <end position="33"/>
    </location>
</feature>
<evidence type="ECO:0000313" key="2">
    <source>
        <dbReference type="EMBL" id="GMH69249.1"/>
    </source>
</evidence>
<dbReference type="AlphaFoldDB" id="A0A9W7AJ30"/>
<dbReference type="OrthoDB" id="47021at2759"/>